<comment type="function">
    <text evidence="3">Nucleotide-binding protein.</text>
</comment>
<proteinExistence type="inferred from homology"/>
<dbReference type="NCBIfam" id="NF003819">
    <property type="entry name" value="PRK05412.1"/>
    <property type="match status" value="1"/>
</dbReference>
<evidence type="ECO:0000256" key="2">
    <source>
        <dbReference type="ARBA" id="ARBA00093450"/>
    </source>
</evidence>
<organism evidence="4 5">
    <name type="scientific">Chloracidobacterium thermophilum (strain B)</name>
    <dbReference type="NCBI Taxonomy" id="981222"/>
    <lineage>
        <taxon>Bacteria</taxon>
        <taxon>Pseudomonadati</taxon>
        <taxon>Acidobacteriota</taxon>
        <taxon>Terriglobia</taxon>
        <taxon>Terriglobales</taxon>
        <taxon>Acidobacteriaceae</taxon>
        <taxon>Chloracidobacterium</taxon>
    </lineage>
</organism>
<name>G2LES7_CHLTF</name>
<dbReference type="GO" id="GO:0005829">
    <property type="term" value="C:cytosol"/>
    <property type="evidence" value="ECO:0007669"/>
    <property type="project" value="TreeGrafter"/>
</dbReference>
<dbReference type="EMBL" id="CP002514">
    <property type="protein sequence ID" value="AEP12060.1"/>
    <property type="molecule type" value="Genomic_DNA"/>
</dbReference>
<dbReference type="PANTHER" id="PTHR30476:SF0">
    <property type="entry name" value="UPF0234 PROTEIN YAJQ"/>
    <property type="match status" value="1"/>
</dbReference>
<dbReference type="InterPro" id="IPR035571">
    <property type="entry name" value="UPF0234-like_C"/>
</dbReference>
<dbReference type="CDD" id="cd11740">
    <property type="entry name" value="YajQ_like"/>
    <property type="match status" value="1"/>
</dbReference>
<evidence type="ECO:0000256" key="1">
    <source>
        <dbReference type="ARBA" id="ARBA00022741"/>
    </source>
</evidence>
<sequence>MAKDNSFDIVSQVDMAEVTNAINQAMKEIGQRFDFKGSQSRIELEGRDIVLVSDDEYKLKSVIDILESKLVKRNVSLKALSYGKIEPAAGGTVRQRVTLQQGIPTEKAREIVKFIKDTKAKVQAAINGDMVRVSGKDRDVLQEVIARLRAHDFGIDMQFTNYRSN</sequence>
<comment type="similarity">
    <text evidence="2 3">Belongs to the YajQ family.</text>
</comment>
<keyword evidence="5" id="KW-1185">Reference proteome</keyword>
<dbReference type="Pfam" id="PF04461">
    <property type="entry name" value="YajQ"/>
    <property type="match status" value="1"/>
</dbReference>
<dbReference type="FunFam" id="3.30.70.990:FF:000002">
    <property type="entry name" value="UPF0234 protein LEP1GSC067_4943"/>
    <property type="match status" value="1"/>
</dbReference>
<dbReference type="SUPFAM" id="SSF89963">
    <property type="entry name" value="YajQ-like"/>
    <property type="match status" value="2"/>
</dbReference>
<dbReference type="AlphaFoldDB" id="G2LES7"/>
<dbReference type="PANTHER" id="PTHR30476">
    <property type="entry name" value="UPF0234 PROTEIN YAJQ"/>
    <property type="match status" value="1"/>
</dbReference>
<dbReference type="GO" id="GO:0000166">
    <property type="term" value="F:nucleotide binding"/>
    <property type="evidence" value="ECO:0007669"/>
    <property type="project" value="UniProtKB-UniRule"/>
</dbReference>
<reference evidence="4 5" key="1">
    <citation type="journal article" date="2012" name="Environ. Microbiol.">
        <title>Complete genome of Candidatus Chloracidobacterium thermophilum, a chlorophyll-based photoheterotroph belonging to the phylum Acidobacteria.</title>
        <authorList>
            <person name="Garcia Costas A.M."/>
            <person name="Liu Z."/>
            <person name="Tomsho L.P."/>
            <person name="Schuster S.C."/>
            <person name="Ward D.M."/>
            <person name="Bryant D.A."/>
        </authorList>
    </citation>
    <scope>NUCLEOTIDE SEQUENCE [LARGE SCALE GENOMIC DNA]</scope>
    <source>
        <strain evidence="4 5">B</strain>
    </source>
</reference>
<dbReference type="STRING" id="981222.Cabther_A1309"/>
<dbReference type="InterPro" id="IPR007551">
    <property type="entry name" value="YajQ/Smlt4090-like"/>
</dbReference>
<dbReference type="InterPro" id="IPR036183">
    <property type="entry name" value="YajQ-like_sf"/>
</dbReference>
<dbReference type="Gene3D" id="3.30.70.990">
    <property type="entry name" value="YajQ-like, domain 2"/>
    <property type="match status" value="1"/>
</dbReference>
<protein>
    <recommendedName>
        <fullName evidence="3">Nucleotide-binding protein Cabther_A1309</fullName>
    </recommendedName>
</protein>
<dbReference type="KEGG" id="ctm:Cabther_A1309"/>
<evidence type="ECO:0000313" key="5">
    <source>
        <dbReference type="Proteomes" id="UP000006791"/>
    </source>
</evidence>
<evidence type="ECO:0000256" key="3">
    <source>
        <dbReference type="HAMAP-Rule" id="MF_00632"/>
    </source>
</evidence>
<accession>G2LES7</accession>
<dbReference type="HAMAP" id="MF_00632">
    <property type="entry name" value="UPF0234"/>
    <property type="match status" value="1"/>
</dbReference>
<dbReference type="OrthoDB" id="9801447at2"/>
<gene>
    <name evidence="4" type="ordered locus">Cabther_A1309</name>
</gene>
<dbReference type="InterPro" id="IPR035570">
    <property type="entry name" value="UPF0234_N"/>
</dbReference>
<dbReference type="RefSeq" id="WP_014099798.1">
    <property type="nucleotide sequence ID" value="NC_016024.1"/>
</dbReference>
<dbReference type="Proteomes" id="UP000006791">
    <property type="component" value="Chromosome 1"/>
</dbReference>
<dbReference type="HOGENOM" id="CLU_099839_1_0_0"/>
<dbReference type="Gene3D" id="3.30.70.860">
    <property type="match status" value="1"/>
</dbReference>
<keyword evidence="1 3" id="KW-0547">Nucleotide-binding</keyword>
<evidence type="ECO:0000313" key="4">
    <source>
        <dbReference type="EMBL" id="AEP12060.1"/>
    </source>
</evidence>